<dbReference type="AlphaFoldDB" id="A0A1U7NCG2"/>
<dbReference type="GO" id="GO:0005886">
    <property type="term" value="C:plasma membrane"/>
    <property type="evidence" value="ECO:0007669"/>
    <property type="project" value="UniProtKB-SubCell"/>
</dbReference>
<feature type="transmembrane region" description="Helical" evidence="2">
    <location>
        <begin position="148"/>
        <end position="168"/>
    </location>
</feature>
<evidence type="ECO:0000256" key="1">
    <source>
        <dbReference type="ARBA" id="ARBA00004651"/>
    </source>
</evidence>
<accession>A0A1U7NCG2</accession>
<sequence length="300" mass="32845">MHSEECRAIQNHTLRYGFSVPFDSNGRKHSITPVEQVNGAAGFLYQHVSPAAIFIAFVLSMLLCIYGMHLTENDQAANSRSVFRMKRTETGIPAALPVEGRAKVSFRSLLLNRKFVFYLVIFALFNGVNEAMNTFVPSMLTSEGVEPSMASTILSIAVLMQLPMVYFADKFMDRMKNKTLSLAAFGIMLTQMLVYGLPAMLGLKEFVIMLLKTQGSMLFIMVNLKIVHSLVSSGSQITALAIAATVKNLAAIVFNSMAGNMIDALGYSSCFLALAAVMIVAIILLLVFRLPAGTDQKLFS</sequence>
<protein>
    <recommendedName>
        <fullName evidence="5">Major facilitator superfamily (MFS) profile domain-containing protein</fullName>
    </recommendedName>
</protein>
<evidence type="ECO:0008006" key="5">
    <source>
        <dbReference type="Google" id="ProtNLM"/>
    </source>
</evidence>
<evidence type="ECO:0000313" key="3">
    <source>
        <dbReference type="EMBL" id="OLU36201.1"/>
    </source>
</evidence>
<dbReference type="GO" id="GO:0022857">
    <property type="term" value="F:transmembrane transporter activity"/>
    <property type="evidence" value="ECO:0007669"/>
    <property type="project" value="InterPro"/>
</dbReference>
<feature type="transmembrane region" description="Helical" evidence="2">
    <location>
        <begin position="180"/>
        <end position="200"/>
    </location>
</feature>
<evidence type="ECO:0000256" key="2">
    <source>
        <dbReference type="SAM" id="Phobius"/>
    </source>
</evidence>
<feature type="transmembrane region" description="Helical" evidence="2">
    <location>
        <begin position="239"/>
        <end position="258"/>
    </location>
</feature>
<organism evidence="3 4">
    <name type="scientific">Ileibacterium valens</name>
    <dbReference type="NCBI Taxonomy" id="1862668"/>
    <lineage>
        <taxon>Bacteria</taxon>
        <taxon>Bacillati</taxon>
        <taxon>Bacillota</taxon>
        <taxon>Erysipelotrichia</taxon>
        <taxon>Erysipelotrichales</taxon>
        <taxon>Erysipelotrichaceae</taxon>
        <taxon>Ileibacterium</taxon>
    </lineage>
</organism>
<keyword evidence="2" id="KW-0472">Membrane</keyword>
<feature type="transmembrane region" description="Helical" evidence="2">
    <location>
        <begin position="264"/>
        <end position="288"/>
    </location>
</feature>
<dbReference type="InterPro" id="IPR011701">
    <property type="entry name" value="MFS"/>
</dbReference>
<dbReference type="InterPro" id="IPR036259">
    <property type="entry name" value="MFS_trans_sf"/>
</dbReference>
<comment type="subcellular location">
    <subcellularLocation>
        <location evidence="1">Cell membrane</location>
        <topology evidence="1">Multi-pass membrane protein</topology>
    </subcellularLocation>
</comment>
<dbReference type="Proteomes" id="UP000186341">
    <property type="component" value="Unassembled WGS sequence"/>
</dbReference>
<gene>
    <name evidence="3" type="ORF">BO222_12830</name>
</gene>
<keyword evidence="2" id="KW-1133">Transmembrane helix</keyword>
<keyword evidence="4" id="KW-1185">Reference proteome</keyword>
<dbReference type="Gene3D" id="1.20.1250.20">
    <property type="entry name" value="MFS general substrate transporter like domains"/>
    <property type="match status" value="1"/>
</dbReference>
<feature type="transmembrane region" description="Helical" evidence="2">
    <location>
        <begin position="115"/>
        <end position="136"/>
    </location>
</feature>
<feature type="transmembrane region" description="Helical" evidence="2">
    <location>
        <begin position="51"/>
        <end position="70"/>
    </location>
</feature>
<dbReference type="Pfam" id="PF07690">
    <property type="entry name" value="MFS_1"/>
    <property type="match status" value="1"/>
</dbReference>
<reference evidence="3 4" key="1">
    <citation type="submission" date="2016-11" db="EMBL/GenBank/DDBJ databases">
        <title>Description of two novel members of the family Erysipelotrichaceae: Ileibacterium lipovorans gen. nov., sp. nov. and Dubosiella newyorkensis, gen. nov., sp. nov.</title>
        <authorList>
            <person name="Cox L.M."/>
            <person name="Sohn J."/>
            <person name="Tyrrell K.L."/>
            <person name="Citron D.M."/>
            <person name="Lawson P.A."/>
            <person name="Patel N.B."/>
            <person name="Iizumi T."/>
            <person name="Perez-Perez G.I."/>
            <person name="Goldstein E.J."/>
            <person name="Blaser M.J."/>
        </authorList>
    </citation>
    <scope>NUCLEOTIDE SEQUENCE [LARGE SCALE GENOMIC DNA]</scope>
    <source>
        <strain evidence="3 4">NYU-BL-A3</strain>
    </source>
</reference>
<comment type="caution">
    <text evidence="3">The sequence shown here is derived from an EMBL/GenBank/DDBJ whole genome shotgun (WGS) entry which is preliminary data.</text>
</comment>
<dbReference type="SUPFAM" id="SSF103473">
    <property type="entry name" value="MFS general substrate transporter"/>
    <property type="match status" value="1"/>
</dbReference>
<proteinExistence type="predicted"/>
<keyword evidence="2" id="KW-0812">Transmembrane</keyword>
<dbReference type="EMBL" id="MPJW01000286">
    <property type="protein sequence ID" value="OLU36201.1"/>
    <property type="molecule type" value="Genomic_DNA"/>
</dbReference>
<evidence type="ECO:0000313" key="4">
    <source>
        <dbReference type="Proteomes" id="UP000186341"/>
    </source>
</evidence>
<name>A0A1U7NCG2_9FIRM</name>